<dbReference type="AlphaFoldDB" id="A0A2P4ZME4"/>
<evidence type="ECO:0000313" key="10">
    <source>
        <dbReference type="EMBL" id="PON25469.1"/>
    </source>
</evidence>
<keyword evidence="6" id="KW-0408">Iron</keyword>
<evidence type="ECO:0000256" key="8">
    <source>
        <dbReference type="SAM" id="MobiDB-lite"/>
    </source>
</evidence>
<keyword evidence="9" id="KW-1133">Transmembrane helix</keyword>
<sequence>MASELTPSKQAASAIDSFKIESPVKKINFNASDKENQPLDDAALESLAKQMDDNHKPTETVKVDKSEAKPSAAPTIKPDEIDEPILQENPQRFVLFPIKYHEIWQMYKKAEASFWTAEEIDLSKDLHDWNNRLNDDEKYFISHILAFFAASDGIVNENLVERFSGEVQIPEARCFYGFQIMMENIHSETYSLLIDTYVKEHSQRSYLFNAIETIPCIRKKADWAIKWIQDKDSSFAQRLVAFAAVEGIFFSGAFASIFWLKKRGLMPGLTFSNELISRDEGLHTDFACLLHSHLKNRASKEIIREIITDAVRIEQEFLTEALPCALLGMNATLMKQYIEFVADRLLVALGNEKIYKSSNPFDFMENISLGGKTNFFEKRVGEYQKAGVMNSTKKPVEASSGAEESKTDNGGDFSFDDDF</sequence>
<evidence type="ECO:0000256" key="4">
    <source>
        <dbReference type="ARBA" id="ARBA00022723"/>
    </source>
</evidence>
<dbReference type="RefSeq" id="XP_018665783.1">
    <property type="nucleotide sequence ID" value="XM_018800951.1"/>
</dbReference>
<dbReference type="InterPro" id="IPR012348">
    <property type="entry name" value="RNR-like"/>
</dbReference>
<comment type="similarity">
    <text evidence="2">Belongs to the ribonucleoside diphosphate reductase small chain family.</text>
</comment>
<dbReference type="InterPro" id="IPR000358">
    <property type="entry name" value="RNR_small_fam"/>
</dbReference>
<accession>A0A2P4ZME4</accession>
<evidence type="ECO:0000256" key="1">
    <source>
        <dbReference type="ARBA" id="ARBA00001962"/>
    </source>
</evidence>
<evidence type="ECO:0000256" key="5">
    <source>
        <dbReference type="ARBA" id="ARBA00023002"/>
    </source>
</evidence>
<evidence type="ECO:0000313" key="11">
    <source>
        <dbReference type="Proteomes" id="UP000054821"/>
    </source>
</evidence>
<dbReference type="PANTHER" id="PTHR23409:SF18">
    <property type="entry name" value="RIBONUCLEOSIDE-DIPHOSPHATE REDUCTASE SUBUNIT M2"/>
    <property type="match status" value="1"/>
</dbReference>
<dbReference type="PROSITE" id="PS00368">
    <property type="entry name" value="RIBORED_SMALL"/>
    <property type="match status" value="1"/>
</dbReference>
<feature type="region of interest" description="Disordered" evidence="8">
    <location>
        <begin position="29"/>
        <end position="80"/>
    </location>
</feature>
<protein>
    <recommendedName>
        <fullName evidence="3">ribonucleoside-diphosphate reductase</fullName>
        <ecNumber evidence="3">1.17.4.1</ecNumber>
    </recommendedName>
</protein>
<dbReference type="SUPFAM" id="SSF47240">
    <property type="entry name" value="Ferritin-like"/>
    <property type="match status" value="1"/>
</dbReference>
<dbReference type="InterPro" id="IPR033909">
    <property type="entry name" value="RNR_small"/>
</dbReference>
<evidence type="ECO:0000256" key="7">
    <source>
        <dbReference type="ARBA" id="ARBA00023116"/>
    </source>
</evidence>
<keyword evidence="9" id="KW-0472">Membrane</keyword>
<dbReference type="GO" id="GO:0046872">
    <property type="term" value="F:metal ion binding"/>
    <property type="evidence" value="ECO:0007669"/>
    <property type="project" value="UniProtKB-KW"/>
</dbReference>
<reference evidence="10 11" key="1">
    <citation type="journal article" date="2016" name="Genome Announc.">
        <title>Draft Whole-Genome Sequence of Trichoderma gamsii T6085, a Promising Biocontrol Agent of Fusarium Head Blight on Wheat.</title>
        <authorList>
            <person name="Baroncelli R."/>
            <person name="Zapparata A."/>
            <person name="Piaggeschi G."/>
            <person name="Sarrocco S."/>
            <person name="Vannacci G."/>
        </authorList>
    </citation>
    <scope>NUCLEOTIDE SEQUENCE [LARGE SCALE GENOMIC DNA]</scope>
    <source>
        <strain evidence="10 11">T6085</strain>
    </source>
</reference>
<dbReference type="Proteomes" id="UP000054821">
    <property type="component" value="Unassembled WGS sequence"/>
</dbReference>
<gene>
    <name evidence="10" type="ORF">TGAM01_v205763</name>
</gene>
<dbReference type="STRING" id="398673.A0A2P4ZME4"/>
<organism evidence="10 11">
    <name type="scientific">Trichoderma gamsii</name>
    <dbReference type="NCBI Taxonomy" id="398673"/>
    <lineage>
        <taxon>Eukaryota</taxon>
        <taxon>Fungi</taxon>
        <taxon>Dikarya</taxon>
        <taxon>Ascomycota</taxon>
        <taxon>Pezizomycotina</taxon>
        <taxon>Sordariomycetes</taxon>
        <taxon>Hypocreomycetidae</taxon>
        <taxon>Hypocreales</taxon>
        <taxon>Hypocreaceae</taxon>
        <taxon>Trichoderma</taxon>
    </lineage>
</organism>
<keyword evidence="9" id="KW-0812">Transmembrane</keyword>
<dbReference type="GO" id="GO:0009263">
    <property type="term" value="P:deoxyribonucleotide biosynthetic process"/>
    <property type="evidence" value="ECO:0007669"/>
    <property type="project" value="UniProtKB-KW"/>
</dbReference>
<proteinExistence type="inferred from homology"/>
<keyword evidence="7" id="KW-0215">Deoxyribonucleotide synthesis</keyword>
<evidence type="ECO:0000256" key="2">
    <source>
        <dbReference type="ARBA" id="ARBA00009303"/>
    </source>
</evidence>
<dbReference type="EMBL" id="JPDN02000018">
    <property type="protein sequence ID" value="PON25469.1"/>
    <property type="molecule type" value="Genomic_DNA"/>
</dbReference>
<dbReference type="EC" id="1.17.4.1" evidence="3"/>
<dbReference type="GO" id="GO:0004748">
    <property type="term" value="F:ribonucleoside-diphosphate reductase activity, thioredoxin disulfide as acceptor"/>
    <property type="evidence" value="ECO:0007669"/>
    <property type="project" value="UniProtKB-EC"/>
</dbReference>
<keyword evidence="11" id="KW-1185">Reference proteome</keyword>
<comment type="caution">
    <text evidence="10">The sequence shown here is derived from an EMBL/GenBank/DDBJ whole genome shotgun (WGS) entry which is preliminary data.</text>
</comment>
<dbReference type="GeneID" id="29981034"/>
<feature type="transmembrane region" description="Helical" evidence="9">
    <location>
        <begin position="239"/>
        <end position="260"/>
    </location>
</feature>
<dbReference type="InterPro" id="IPR030475">
    <property type="entry name" value="RNR_small_AS"/>
</dbReference>
<feature type="compositionally biased region" description="Basic and acidic residues" evidence="8">
    <location>
        <begin position="50"/>
        <end position="68"/>
    </location>
</feature>
<evidence type="ECO:0000256" key="3">
    <source>
        <dbReference type="ARBA" id="ARBA00012274"/>
    </source>
</evidence>
<feature type="region of interest" description="Disordered" evidence="8">
    <location>
        <begin position="388"/>
        <end position="419"/>
    </location>
</feature>
<evidence type="ECO:0000256" key="6">
    <source>
        <dbReference type="ARBA" id="ARBA00023004"/>
    </source>
</evidence>
<keyword evidence="5" id="KW-0560">Oxidoreductase</keyword>
<dbReference type="PANTHER" id="PTHR23409">
    <property type="entry name" value="RIBONUCLEOSIDE-DIPHOSPHATE REDUCTASE SMALL CHAIN"/>
    <property type="match status" value="1"/>
</dbReference>
<dbReference type="Pfam" id="PF00268">
    <property type="entry name" value="Ribonuc_red_sm"/>
    <property type="match status" value="1"/>
</dbReference>
<keyword evidence="4" id="KW-0479">Metal-binding</keyword>
<comment type="cofactor">
    <cofactor evidence="1">
        <name>Fe cation</name>
        <dbReference type="ChEBI" id="CHEBI:24875"/>
    </cofactor>
</comment>
<name>A0A2P4ZME4_9HYPO</name>
<dbReference type="CDD" id="cd01049">
    <property type="entry name" value="RNRR2"/>
    <property type="match status" value="1"/>
</dbReference>
<dbReference type="InterPro" id="IPR009078">
    <property type="entry name" value="Ferritin-like_SF"/>
</dbReference>
<dbReference type="FunFam" id="1.10.620.20:FF:000004">
    <property type="entry name" value="Ribonucleoside-diphosphate reductase subunit M2 B"/>
    <property type="match status" value="1"/>
</dbReference>
<evidence type="ECO:0000256" key="9">
    <source>
        <dbReference type="SAM" id="Phobius"/>
    </source>
</evidence>
<dbReference type="Gene3D" id="1.10.620.20">
    <property type="entry name" value="Ribonucleotide Reductase, subunit A"/>
    <property type="match status" value="1"/>
</dbReference>